<dbReference type="PaxDb" id="3880-AES95266"/>
<reference evidence="2 4" key="1">
    <citation type="journal article" date="2011" name="Nature">
        <title>The Medicago genome provides insight into the evolution of rhizobial symbioses.</title>
        <authorList>
            <person name="Young N.D."/>
            <person name="Debelle F."/>
            <person name="Oldroyd G.E."/>
            <person name="Geurts R."/>
            <person name="Cannon S.B."/>
            <person name="Udvardi M.K."/>
            <person name="Benedito V.A."/>
            <person name="Mayer K.F."/>
            <person name="Gouzy J."/>
            <person name="Schoof H."/>
            <person name="Van de Peer Y."/>
            <person name="Proost S."/>
            <person name="Cook D.R."/>
            <person name="Meyers B.C."/>
            <person name="Spannagl M."/>
            <person name="Cheung F."/>
            <person name="De Mita S."/>
            <person name="Krishnakumar V."/>
            <person name="Gundlach H."/>
            <person name="Zhou S."/>
            <person name="Mudge J."/>
            <person name="Bharti A.K."/>
            <person name="Murray J.D."/>
            <person name="Naoumkina M.A."/>
            <person name="Rosen B."/>
            <person name="Silverstein K.A."/>
            <person name="Tang H."/>
            <person name="Rombauts S."/>
            <person name="Zhao P.X."/>
            <person name="Zhou P."/>
            <person name="Barbe V."/>
            <person name="Bardou P."/>
            <person name="Bechner M."/>
            <person name="Bellec A."/>
            <person name="Berger A."/>
            <person name="Berges H."/>
            <person name="Bidwell S."/>
            <person name="Bisseling T."/>
            <person name="Choisne N."/>
            <person name="Couloux A."/>
            <person name="Denny R."/>
            <person name="Deshpande S."/>
            <person name="Dai X."/>
            <person name="Doyle J.J."/>
            <person name="Dudez A.M."/>
            <person name="Farmer A.D."/>
            <person name="Fouteau S."/>
            <person name="Franken C."/>
            <person name="Gibelin C."/>
            <person name="Gish J."/>
            <person name="Goldstein S."/>
            <person name="Gonzalez A.J."/>
            <person name="Green P.J."/>
            <person name="Hallab A."/>
            <person name="Hartog M."/>
            <person name="Hua A."/>
            <person name="Humphray S.J."/>
            <person name="Jeong D.H."/>
            <person name="Jing Y."/>
            <person name="Jocker A."/>
            <person name="Kenton S.M."/>
            <person name="Kim D.J."/>
            <person name="Klee K."/>
            <person name="Lai H."/>
            <person name="Lang C."/>
            <person name="Lin S."/>
            <person name="Macmil S.L."/>
            <person name="Magdelenat G."/>
            <person name="Matthews L."/>
            <person name="McCorrison J."/>
            <person name="Monaghan E.L."/>
            <person name="Mun J.H."/>
            <person name="Najar F.Z."/>
            <person name="Nicholson C."/>
            <person name="Noirot C."/>
            <person name="O'Bleness M."/>
            <person name="Paule C.R."/>
            <person name="Poulain J."/>
            <person name="Prion F."/>
            <person name="Qin B."/>
            <person name="Qu C."/>
            <person name="Retzel E.F."/>
            <person name="Riddle C."/>
            <person name="Sallet E."/>
            <person name="Samain S."/>
            <person name="Samson N."/>
            <person name="Sanders I."/>
            <person name="Saurat O."/>
            <person name="Scarpelli C."/>
            <person name="Schiex T."/>
            <person name="Segurens B."/>
            <person name="Severin A.J."/>
            <person name="Sherrier D.J."/>
            <person name="Shi R."/>
            <person name="Sims S."/>
            <person name="Singer S.R."/>
            <person name="Sinharoy S."/>
            <person name="Sterck L."/>
            <person name="Viollet A."/>
            <person name="Wang B.B."/>
            <person name="Wang K."/>
            <person name="Wang M."/>
            <person name="Wang X."/>
            <person name="Warfsmann J."/>
            <person name="Weissenbach J."/>
            <person name="White D.D."/>
            <person name="White J.D."/>
            <person name="Wiley G.B."/>
            <person name="Wincker P."/>
            <person name="Xing Y."/>
            <person name="Yang L."/>
            <person name="Yao Z."/>
            <person name="Ying F."/>
            <person name="Zhai J."/>
            <person name="Zhou L."/>
            <person name="Zuber A."/>
            <person name="Denarie J."/>
            <person name="Dixon R.A."/>
            <person name="May G.D."/>
            <person name="Schwartz D.C."/>
            <person name="Rogers J."/>
            <person name="Quetier F."/>
            <person name="Town C.D."/>
            <person name="Roe B.A."/>
        </authorList>
    </citation>
    <scope>NUCLEOTIDE SEQUENCE [LARGE SCALE GENOMIC DNA]</scope>
    <source>
        <strain evidence="2">A17</strain>
        <strain evidence="3 4">cv. Jemalong A17</strain>
    </source>
</reference>
<sequence>MALDLALLQVMLLAWEVVTMLIFELQAGILKGAVRVRRKDLTYVAVDDDSSLTIFFIGFGLECANPSADGVLAGPESLLLLKVSNVKLGGLIYLRKK</sequence>
<dbReference type="Proteomes" id="UP000002051">
    <property type="component" value="Chromosome 5"/>
</dbReference>
<dbReference type="AlphaFoldDB" id="G7JZZ9"/>
<proteinExistence type="predicted"/>
<evidence type="ECO:0000256" key="1">
    <source>
        <dbReference type="SAM" id="Phobius"/>
    </source>
</evidence>
<keyword evidence="1" id="KW-1133">Transmembrane helix</keyword>
<keyword evidence="1 2" id="KW-0812">Transmembrane</keyword>
<evidence type="ECO:0000313" key="3">
    <source>
        <dbReference type="EnsemblPlants" id="AES95266"/>
    </source>
</evidence>
<dbReference type="HOGENOM" id="CLU_2349971_0_0_1"/>
<gene>
    <name evidence="2" type="ordered locus">MTR_5g023610</name>
</gene>
<keyword evidence="4" id="KW-1185">Reference proteome</keyword>
<organism evidence="2 4">
    <name type="scientific">Medicago truncatula</name>
    <name type="common">Barrel medic</name>
    <name type="synonym">Medicago tribuloides</name>
    <dbReference type="NCBI Taxonomy" id="3880"/>
    <lineage>
        <taxon>Eukaryota</taxon>
        <taxon>Viridiplantae</taxon>
        <taxon>Streptophyta</taxon>
        <taxon>Embryophyta</taxon>
        <taxon>Tracheophyta</taxon>
        <taxon>Spermatophyta</taxon>
        <taxon>Magnoliopsida</taxon>
        <taxon>eudicotyledons</taxon>
        <taxon>Gunneridae</taxon>
        <taxon>Pentapetalae</taxon>
        <taxon>rosids</taxon>
        <taxon>fabids</taxon>
        <taxon>Fabales</taxon>
        <taxon>Fabaceae</taxon>
        <taxon>Papilionoideae</taxon>
        <taxon>50 kb inversion clade</taxon>
        <taxon>NPAAA clade</taxon>
        <taxon>Hologalegina</taxon>
        <taxon>IRL clade</taxon>
        <taxon>Trifolieae</taxon>
        <taxon>Medicago</taxon>
    </lineage>
</organism>
<evidence type="ECO:0000313" key="4">
    <source>
        <dbReference type="Proteomes" id="UP000002051"/>
    </source>
</evidence>
<reference evidence="2 4" key="2">
    <citation type="journal article" date="2014" name="BMC Genomics">
        <title>An improved genome release (version Mt4.0) for the model legume Medicago truncatula.</title>
        <authorList>
            <person name="Tang H."/>
            <person name="Krishnakumar V."/>
            <person name="Bidwell S."/>
            <person name="Rosen B."/>
            <person name="Chan A."/>
            <person name="Zhou S."/>
            <person name="Gentzbittel L."/>
            <person name="Childs K.L."/>
            <person name="Yandell M."/>
            <person name="Gundlach H."/>
            <person name="Mayer K.F."/>
            <person name="Schwartz D.C."/>
            <person name="Town C.D."/>
        </authorList>
    </citation>
    <scope>GENOME REANNOTATION</scope>
    <source>
        <strain evidence="3 4">cv. Jemalong A17</strain>
    </source>
</reference>
<keyword evidence="1" id="KW-0472">Membrane</keyword>
<protein>
    <submittedName>
        <fullName evidence="2">Transmembrane protein, putative</fullName>
    </submittedName>
</protein>
<feature type="transmembrane region" description="Helical" evidence="1">
    <location>
        <begin position="6"/>
        <end position="30"/>
    </location>
</feature>
<accession>G7JZZ9</accession>
<dbReference type="EMBL" id="CM001221">
    <property type="protein sequence ID" value="AES95266.1"/>
    <property type="molecule type" value="Genomic_DNA"/>
</dbReference>
<evidence type="ECO:0000313" key="2">
    <source>
        <dbReference type="EMBL" id="AES95266.1"/>
    </source>
</evidence>
<reference evidence="3" key="3">
    <citation type="submission" date="2015-04" db="UniProtKB">
        <authorList>
            <consortium name="EnsemblPlants"/>
        </authorList>
    </citation>
    <scope>IDENTIFICATION</scope>
    <source>
        <strain evidence="3">cv. Jemalong A17</strain>
    </source>
</reference>
<name>G7JZZ9_MEDTR</name>
<dbReference type="EnsemblPlants" id="AES95266">
    <property type="protein sequence ID" value="AES95266"/>
    <property type="gene ID" value="MTR_5g023610"/>
</dbReference>